<proteinExistence type="predicted"/>
<dbReference type="Proteomes" id="UP001295423">
    <property type="component" value="Unassembled WGS sequence"/>
</dbReference>
<keyword evidence="2" id="KW-1185">Reference proteome</keyword>
<reference evidence="1" key="1">
    <citation type="submission" date="2023-08" db="EMBL/GenBank/DDBJ databases">
        <authorList>
            <person name="Audoor S."/>
            <person name="Bilcke G."/>
        </authorList>
    </citation>
    <scope>NUCLEOTIDE SEQUENCE</scope>
</reference>
<gene>
    <name evidence="1" type="ORF">CYCCA115_LOCUS1581</name>
</gene>
<sequence length="175" mass="19095">MFWWLIDFARHPSGKWRFKRIDEVATDFDLLVVDPEGKTVVLSRLQLDKCEQNLGVQMSPKLNPKAQHDVLVASAKSWANQIASGHLLPYDVFPLLKTTILKTLGYPMALTRLSTAQWGKDLCPRSVGFPSQGQGLSQLSLGPGVWSHGVPGPLYQSSCGSPIDQPTGDAALSPG</sequence>
<organism evidence="1 2">
    <name type="scientific">Cylindrotheca closterium</name>
    <dbReference type="NCBI Taxonomy" id="2856"/>
    <lineage>
        <taxon>Eukaryota</taxon>
        <taxon>Sar</taxon>
        <taxon>Stramenopiles</taxon>
        <taxon>Ochrophyta</taxon>
        <taxon>Bacillariophyta</taxon>
        <taxon>Bacillariophyceae</taxon>
        <taxon>Bacillariophycidae</taxon>
        <taxon>Bacillariales</taxon>
        <taxon>Bacillariaceae</taxon>
        <taxon>Cylindrotheca</taxon>
    </lineage>
</organism>
<dbReference type="EMBL" id="CAKOGP040000069">
    <property type="protein sequence ID" value="CAJ1928977.1"/>
    <property type="molecule type" value="Genomic_DNA"/>
</dbReference>
<protein>
    <submittedName>
        <fullName evidence="1">Uncharacterized protein</fullName>
    </submittedName>
</protein>
<dbReference type="AlphaFoldDB" id="A0AAD2CGC8"/>
<name>A0AAD2CGC8_9STRA</name>
<evidence type="ECO:0000313" key="2">
    <source>
        <dbReference type="Proteomes" id="UP001295423"/>
    </source>
</evidence>
<comment type="caution">
    <text evidence="1">The sequence shown here is derived from an EMBL/GenBank/DDBJ whole genome shotgun (WGS) entry which is preliminary data.</text>
</comment>
<accession>A0AAD2CGC8</accession>
<evidence type="ECO:0000313" key="1">
    <source>
        <dbReference type="EMBL" id="CAJ1928977.1"/>
    </source>
</evidence>